<dbReference type="SUPFAM" id="SSF51905">
    <property type="entry name" value="FAD/NAD(P)-binding domain"/>
    <property type="match status" value="1"/>
</dbReference>
<dbReference type="PANTHER" id="PTHR46313">
    <property type="match status" value="1"/>
</dbReference>
<dbReference type="InterPro" id="IPR045892">
    <property type="entry name" value="CrtISO-like"/>
</dbReference>
<dbReference type="Proteomes" id="UP000291236">
    <property type="component" value="Chromosome"/>
</dbReference>
<dbReference type="PANTHER" id="PTHR46313:SF3">
    <property type="entry name" value="PROLYCOPENE ISOMERASE, CHLOROPLASTIC"/>
    <property type="match status" value="1"/>
</dbReference>
<proteinExistence type="predicted"/>
<name>A0A4P2VFT4_FLUSA</name>
<dbReference type="Pfam" id="PF13450">
    <property type="entry name" value="NAD_binding_8"/>
    <property type="match status" value="1"/>
</dbReference>
<dbReference type="InterPro" id="IPR036188">
    <property type="entry name" value="FAD/NAD-bd_sf"/>
</dbReference>
<keyword evidence="2" id="KW-1185">Reference proteome</keyword>
<evidence type="ECO:0000313" key="2">
    <source>
        <dbReference type="Proteomes" id="UP000291236"/>
    </source>
</evidence>
<dbReference type="GO" id="GO:0016116">
    <property type="term" value="P:carotenoid metabolic process"/>
    <property type="evidence" value="ECO:0007669"/>
    <property type="project" value="InterPro"/>
</dbReference>
<protein>
    <submittedName>
        <fullName evidence="1">FAD-dependent oxidoreductase</fullName>
    </submittedName>
</protein>
<sequence length="521" mass="60221">MDTESSETVDNLVIGLGAAGIATAKLLSLSNPNEKNLALEHHFEPGGCASYFARGNPRRLFDVGATQLVECEQNGIQYNLFNLGHAHRDPDIKSHKIEYITFHLPEYNIKLLLKSDGEIKIIEGIIDENELKNLIRFFKFTNKNSTYLWSLIKTIPKFPIISKKEFFENLSIFFSLNFIGQIKTIFTIFFRTSTIVSLFGIKEEHVISHKVINSLLIDTAQTDMENTPWLVGCMGLSILHKGIYRLDGGMRSYFKPMATQISKRKMHVIYAQEVTEITHFDDGYFIKTIDRNKNQKNYVVRDNLFVNSSIWNVVKLFNEDLFLYNHKTFKKWKEKSEESQGWGALALYGYFNDDLAYPREPWYHQLFPDKTEEAELSSSLYLSIYQHEHDSKIRCFTATLHIEISLFKPNKKEIYLEQIKKRIENSINLQILDCEIATPFTYEKYTLRNKGQVGGLVANFKNFLFKPTPSMIYHYNNKSKLYLIGDCVFPGQGVISSTLSGIIAWERGTGHKFKNFIKGLY</sequence>
<organism evidence="1 2">
    <name type="scientific">Fluviispira sanaruensis</name>
    <dbReference type="NCBI Taxonomy" id="2493639"/>
    <lineage>
        <taxon>Bacteria</taxon>
        <taxon>Pseudomonadati</taxon>
        <taxon>Bdellovibrionota</taxon>
        <taxon>Oligoflexia</taxon>
        <taxon>Silvanigrellales</taxon>
        <taxon>Silvanigrellaceae</taxon>
        <taxon>Fluviispira</taxon>
    </lineage>
</organism>
<accession>A0A4P2VFT4</accession>
<reference evidence="1 2" key="1">
    <citation type="submission" date="2018-12" db="EMBL/GenBank/DDBJ databases">
        <title>Rubrispira sanarue gen. nov., sp., nov., a member of the order Silvanigrellales, isolated from a brackish lake in Hamamatsu Japan.</title>
        <authorList>
            <person name="Maejima Y."/>
            <person name="Iino T."/>
            <person name="Muraguchi Y."/>
            <person name="Fukuda K."/>
            <person name="Nojiri H."/>
            <person name="Ohkuma M."/>
            <person name="Moriuchi R."/>
            <person name="Dohra H."/>
            <person name="Kimbara K."/>
            <person name="Shintani M."/>
        </authorList>
    </citation>
    <scope>NUCLEOTIDE SEQUENCE [LARGE SCALE GENOMIC DNA]</scope>
    <source>
        <strain evidence="1 2">RF1110005</strain>
    </source>
</reference>
<dbReference type="EMBL" id="AP019368">
    <property type="protein sequence ID" value="BBH51663.1"/>
    <property type="molecule type" value="Genomic_DNA"/>
</dbReference>
<dbReference type="Gene3D" id="3.50.50.60">
    <property type="entry name" value="FAD/NAD(P)-binding domain"/>
    <property type="match status" value="1"/>
</dbReference>
<dbReference type="RefSeq" id="WP_172603689.1">
    <property type="nucleotide sequence ID" value="NZ_AP019368.1"/>
</dbReference>
<dbReference type="KEGG" id="sbf:JCM31447_309300"/>
<gene>
    <name evidence="1" type="ORF">JCM31447_309300</name>
</gene>
<evidence type="ECO:0000313" key="1">
    <source>
        <dbReference type="EMBL" id="BBH51663.1"/>
    </source>
</evidence>
<dbReference type="AlphaFoldDB" id="A0A4P2VFT4"/>